<gene>
    <name evidence="2" type="ORF">SADO_03095</name>
</gene>
<keyword evidence="3" id="KW-1185">Reference proteome</keyword>
<dbReference type="Proteomes" id="UP001460888">
    <property type="component" value="Unassembled WGS sequence"/>
</dbReference>
<sequence length="285" mass="31121">MPARPRLAASGRNGRQPPERAMTRIRSVLPATLFTLFALLLVPAAQAAPRPVVLELFTSNGCSSCPPAYELLRELQARPPVDDVRLILLSQHVDYWNRLGWVDRYSSADFTQRQREYARDVFGSGRVYTPQLVVNGSDEMVASRGNEVRAAIERAADAADLGVTVDARTAGDGSIDVTARVERGQIAAPASVWFALTQDEVVSHIGAGENRGRKLIENGVVRTLRRAGHHPANADTVRSYRAQLPSPADVDRDDLLVVVFVQRDDDRVIVGAGQAALERARTASH</sequence>
<name>A0ABV2AYI1_9GAMM</name>
<dbReference type="Pfam" id="PF06764">
    <property type="entry name" value="DUF1223"/>
    <property type="match status" value="1"/>
</dbReference>
<comment type="caution">
    <text evidence="2">The sequence shown here is derived from an EMBL/GenBank/DDBJ whole genome shotgun (WGS) entry which is preliminary data.</text>
</comment>
<accession>A0ABV2AYI1</accession>
<protein>
    <recommendedName>
        <fullName evidence="4">DUF1223 domain-containing protein</fullName>
    </recommendedName>
</protein>
<evidence type="ECO:0000256" key="1">
    <source>
        <dbReference type="SAM" id="MobiDB-lite"/>
    </source>
</evidence>
<organism evidence="2 3">
    <name type="scientific">Salinisphaera dokdonensis CL-ES53</name>
    <dbReference type="NCBI Taxonomy" id="1304272"/>
    <lineage>
        <taxon>Bacteria</taxon>
        <taxon>Pseudomonadati</taxon>
        <taxon>Pseudomonadota</taxon>
        <taxon>Gammaproteobacteria</taxon>
        <taxon>Salinisphaerales</taxon>
        <taxon>Salinisphaeraceae</taxon>
        <taxon>Salinisphaera</taxon>
    </lineage>
</organism>
<dbReference type="SUPFAM" id="SSF52833">
    <property type="entry name" value="Thioredoxin-like"/>
    <property type="match status" value="1"/>
</dbReference>
<evidence type="ECO:0000313" key="3">
    <source>
        <dbReference type="Proteomes" id="UP001460888"/>
    </source>
</evidence>
<evidence type="ECO:0000313" key="2">
    <source>
        <dbReference type="EMBL" id="MES1928208.1"/>
    </source>
</evidence>
<dbReference type="EMBL" id="APND01000001">
    <property type="protein sequence ID" value="MES1928208.1"/>
    <property type="molecule type" value="Genomic_DNA"/>
</dbReference>
<dbReference type="PANTHER" id="PTHR36057">
    <property type="match status" value="1"/>
</dbReference>
<dbReference type="PANTHER" id="PTHR36057:SF1">
    <property type="entry name" value="LIPOPROTEIN LIPID ATTACHMENT SITE-LIKE PROTEIN, PUTATIVE (DUF1223)-RELATED"/>
    <property type="match status" value="1"/>
</dbReference>
<feature type="region of interest" description="Disordered" evidence="1">
    <location>
        <begin position="1"/>
        <end position="20"/>
    </location>
</feature>
<reference evidence="2 3" key="1">
    <citation type="submission" date="2013-03" db="EMBL/GenBank/DDBJ databases">
        <title>Salinisphaera dokdonensis CL-ES53 Genome Sequencing.</title>
        <authorList>
            <person name="Li C."/>
            <person name="Lai Q."/>
            <person name="Shao Z."/>
        </authorList>
    </citation>
    <scope>NUCLEOTIDE SEQUENCE [LARGE SCALE GENOMIC DNA]</scope>
    <source>
        <strain evidence="2 3">CL-ES53</strain>
    </source>
</reference>
<dbReference type="InterPro" id="IPR010634">
    <property type="entry name" value="DUF1223"/>
</dbReference>
<dbReference type="InterPro" id="IPR036249">
    <property type="entry name" value="Thioredoxin-like_sf"/>
</dbReference>
<evidence type="ECO:0008006" key="4">
    <source>
        <dbReference type="Google" id="ProtNLM"/>
    </source>
</evidence>
<proteinExistence type="predicted"/>